<dbReference type="CDD" id="cd03801">
    <property type="entry name" value="GT4_PimA-like"/>
    <property type="match status" value="1"/>
</dbReference>
<dbReference type="SUPFAM" id="SSF53756">
    <property type="entry name" value="UDP-Glycosyltransferase/glycogen phosphorylase"/>
    <property type="match status" value="1"/>
</dbReference>
<reference evidence="2 3" key="1">
    <citation type="journal article" date="2014" name="Genome Biol. Evol.">
        <title>Extensive gene acquisition in the extremely psychrophilic bacterial species Psychroflexus torquis and the link to sea-ice ecosystem specialism.</title>
        <authorList>
            <person name="Feng S."/>
            <person name="Powell S.M."/>
            <person name="Wilson R."/>
            <person name="Bowman J.P."/>
        </authorList>
    </citation>
    <scope>NUCLEOTIDE SEQUENCE [LARGE SCALE GENOMIC DNA]</scope>
    <source>
        <strain evidence="2 3">ACAM 44</strain>
    </source>
</reference>
<protein>
    <submittedName>
        <fullName evidence="2">Glycosyltransferase</fullName>
    </submittedName>
</protein>
<dbReference type="STRING" id="1189619.pgond44_09716"/>
<keyword evidence="3" id="KW-1185">Reference proteome</keyword>
<dbReference type="PANTHER" id="PTHR12526">
    <property type="entry name" value="GLYCOSYLTRANSFERASE"/>
    <property type="match status" value="1"/>
</dbReference>
<keyword evidence="2" id="KW-0808">Transferase</keyword>
<dbReference type="Gene3D" id="3.40.50.2000">
    <property type="entry name" value="Glycogen Phosphorylase B"/>
    <property type="match status" value="1"/>
</dbReference>
<dbReference type="eggNOG" id="COG0438">
    <property type="taxonomic scope" value="Bacteria"/>
</dbReference>
<dbReference type="AlphaFoldDB" id="N1WPC8"/>
<feature type="domain" description="Glycosyl transferase family 1" evidence="1">
    <location>
        <begin position="197"/>
        <end position="336"/>
    </location>
</feature>
<dbReference type="PANTHER" id="PTHR12526:SF630">
    <property type="entry name" value="GLYCOSYLTRANSFERASE"/>
    <property type="match status" value="1"/>
</dbReference>
<dbReference type="RefSeq" id="WP_003440798.1">
    <property type="nucleotide sequence ID" value="NZ_APLF01000009.1"/>
</dbReference>
<name>N1WPC8_9FLAO</name>
<evidence type="ECO:0000313" key="2">
    <source>
        <dbReference type="EMBL" id="EMY80830.1"/>
    </source>
</evidence>
<dbReference type="EMBL" id="APLF01000009">
    <property type="protein sequence ID" value="EMY80830.1"/>
    <property type="molecule type" value="Genomic_DNA"/>
</dbReference>
<dbReference type="Pfam" id="PF00534">
    <property type="entry name" value="Glycos_transf_1"/>
    <property type="match status" value="1"/>
</dbReference>
<dbReference type="Proteomes" id="UP000012317">
    <property type="component" value="Unassembled WGS sequence"/>
</dbReference>
<comment type="caution">
    <text evidence="2">The sequence shown here is derived from an EMBL/GenBank/DDBJ whole genome shotgun (WGS) entry which is preliminary data.</text>
</comment>
<dbReference type="GO" id="GO:0016757">
    <property type="term" value="F:glycosyltransferase activity"/>
    <property type="evidence" value="ECO:0007669"/>
    <property type="project" value="InterPro"/>
</dbReference>
<proteinExistence type="predicted"/>
<accession>N1WPC8</accession>
<evidence type="ECO:0000259" key="1">
    <source>
        <dbReference type="Pfam" id="PF00534"/>
    </source>
</evidence>
<dbReference type="PATRIC" id="fig|1189619.4.peg.2004"/>
<sequence length="374" mass="43473">MKLAIISHTEHYKDENGRIVGWGPTISEINHLAKHFEVIYHLAFFYNELPKKSSLPYTSDNIIFVSLPVSGGKTIYEKLGILRNMPVLLSKVNYFLKKVDVYQFRTPVGFGVYLIPFLTLFTNKQGWFKYAGNWNQKKPPIGYALQRLFLKWQKRKVTINGEWPEQLTHCYTFENPCLTNEEREFGKTLIANKDYSPPYSFCFVGRLEDEKGVRRIIDAVKKTVDHSFIKCIHLIGDGEKKNEYLKDIKENDLPIYIHGFLKRDQVFEIYKKSHFLLLPSTASEGFPKVIAEGMNYGCIPIVSAVSSIGQYVNEDNGFIVEPTNYEKLAQIFEDLKGIKEEELKSKADFSYHVAKNFTFEHYIKRIKEDILINY</sequence>
<evidence type="ECO:0000313" key="3">
    <source>
        <dbReference type="Proteomes" id="UP000012317"/>
    </source>
</evidence>
<organism evidence="2 3">
    <name type="scientific">Psychroflexus gondwanensis ACAM 44</name>
    <dbReference type="NCBI Taxonomy" id="1189619"/>
    <lineage>
        <taxon>Bacteria</taxon>
        <taxon>Pseudomonadati</taxon>
        <taxon>Bacteroidota</taxon>
        <taxon>Flavobacteriia</taxon>
        <taxon>Flavobacteriales</taxon>
        <taxon>Flavobacteriaceae</taxon>
        <taxon>Psychroflexus</taxon>
    </lineage>
</organism>
<dbReference type="InterPro" id="IPR001296">
    <property type="entry name" value="Glyco_trans_1"/>
</dbReference>
<gene>
    <name evidence="2" type="ORF">pgond44_09716</name>
</gene>